<dbReference type="PROSITE" id="PS50850">
    <property type="entry name" value="MFS"/>
    <property type="match status" value="1"/>
</dbReference>
<dbReference type="FunFam" id="1.20.1720.10:FF:000012">
    <property type="entry name" value="MFS toxin efflux pump (AflT)"/>
    <property type="match status" value="1"/>
</dbReference>
<dbReference type="FunFam" id="1.20.1250.20:FF:000489">
    <property type="entry name" value="MFS general substrate transporter"/>
    <property type="match status" value="1"/>
</dbReference>
<feature type="transmembrane region" description="Helical" evidence="10">
    <location>
        <begin position="374"/>
        <end position="396"/>
    </location>
</feature>
<evidence type="ECO:0000256" key="7">
    <source>
        <dbReference type="ARBA" id="ARBA00023136"/>
    </source>
</evidence>
<keyword evidence="4" id="KW-1003">Cell membrane</keyword>
<feature type="transmembrane region" description="Helical" evidence="10">
    <location>
        <begin position="142"/>
        <end position="164"/>
    </location>
</feature>
<keyword evidence="3" id="KW-0813">Transport</keyword>
<dbReference type="InterPro" id="IPR057326">
    <property type="entry name" value="KR_dom"/>
</dbReference>
<dbReference type="PANTHER" id="PTHR23501">
    <property type="entry name" value="MAJOR FACILITATOR SUPERFAMILY"/>
    <property type="match status" value="1"/>
</dbReference>
<feature type="transmembrane region" description="Helical" evidence="10">
    <location>
        <begin position="240"/>
        <end position="261"/>
    </location>
</feature>
<reference evidence="12" key="1">
    <citation type="submission" date="2020-04" db="EMBL/GenBank/DDBJ databases">
        <title>Genome Assembly and Annotation of Botryosphaeria dothidea sdau 11-99, a Latent Pathogen of Apple Fruit Ring Rot in China.</title>
        <authorList>
            <person name="Yu C."/>
            <person name="Diao Y."/>
            <person name="Lu Q."/>
            <person name="Zhao J."/>
            <person name="Cui S."/>
            <person name="Peng C."/>
            <person name="He B."/>
            <person name="Liu H."/>
        </authorList>
    </citation>
    <scope>NUCLEOTIDE SEQUENCE [LARGE SCALE GENOMIC DNA]</scope>
    <source>
        <strain evidence="12">Sdau11-99</strain>
    </source>
</reference>
<evidence type="ECO:0000256" key="8">
    <source>
        <dbReference type="ARBA" id="ARBA00023180"/>
    </source>
</evidence>
<dbReference type="SUPFAM" id="SSF51735">
    <property type="entry name" value="NAD(P)-binding Rossmann-fold domains"/>
    <property type="match status" value="1"/>
</dbReference>
<sequence>MSAPSSRTSAKSEADRNAPPDVEPSELSNSGDSGVEEHPTGFGLATITFALCLAVFCVALDNTIIATALPRITDHFKKLEDVGWYGSAYLFTTCAFQLLFGKLFGYYSRKWTFLIALLIFEVGSVICGAARTSAMFIAGRAIAGLGGAGVLSGALIIIAFSVPLEKRSNFTALIGGMFGIASVSGPLMGGAFTDHVSWRWCFYINLPVGAVTAVVLLVWLHDRRTKRGPGGPFLEQLRTLDPLGNALFLGSIICLLLALQWGGTTYEWSNGRIVALFVMFGILLAAFIALEVHVEPRRATVPPHIARQRSIAFGSLFALCIGAAFFLFVYYLPYYFQAIKGASALRSGIDVLPLILMQVLGTIIAGALTQKLGYYMPFVLLSVVFMSVGAGLLTLLETDSPTGVCVGYQLVFGFGAGLGFQQVSLAAQAVLPQSEVPTGTAIAMFVQLLGGAVFVSVGENVFTNKLVEGIAAARIPGLDPQTVVAMGATDLRRLVSPEHVGAVMAAYMDALVRVYRVGLITACLSGLGAVGMEWVDVRGKSLDAVGGTPFSCIGIMSTFSQLFPPAPAFTESALPDLSGRVYLITGSTSGVGLELAKMLFSRNATVYVAGRAEASTSKAISLIRNSNPSSTGHLRPFVIDLSQLSSVRAAAEAFAAAEPRLDVLFLNAGVMTPPAGSKTADGYDLEIGTNCLGPFLLARLLQPTLEATAARADGSSVRIVWVSSMVNVGTPEGGVKFDTEGNPVQLKAMDNYMQSKAGDLFLSHVFSQRLASRGVMSVSLNPGLMKTELQRHSPPPQRVIMGLIFKGPKYGAYTELYAGFAPDVQTGAFYIPWGRSGCIPDHLKKSMEASPGKKSVAERFYNWCEMQTRSYLPAA</sequence>
<feature type="transmembrane region" description="Helical" evidence="10">
    <location>
        <begin position="111"/>
        <end position="130"/>
    </location>
</feature>
<feature type="transmembrane region" description="Helical" evidence="10">
    <location>
        <begin position="310"/>
        <end position="336"/>
    </location>
</feature>
<accession>A0A8H4J2D4</accession>
<feature type="transmembrane region" description="Helical" evidence="10">
    <location>
        <begin position="42"/>
        <end position="61"/>
    </location>
</feature>
<keyword evidence="5 10" id="KW-0812">Transmembrane</keyword>
<keyword evidence="6 10" id="KW-1133">Transmembrane helix</keyword>
<dbReference type="Gene3D" id="1.20.1720.10">
    <property type="entry name" value="Multidrug resistance protein D"/>
    <property type="match status" value="1"/>
</dbReference>
<evidence type="ECO:0000256" key="5">
    <source>
        <dbReference type="ARBA" id="ARBA00022692"/>
    </source>
</evidence>
<feature type="transmembrane region" description="Helical" evidence="10">
    <location>
        <begin position="436"/>
        <end position="457"/>
    </location>
</feature>
<dbReference type="SMART" id="SM00822">
    <property type="entry name" value="PKS_KR"/>
    <property type="match status" value="1"/>
</dbReference>
<evidence type="ECO:0000256" key="10">
    <source>
        <dbReference type="SAM" id="Phobius"/>
    </source>
</evidence>
<feature type="transmembrane region" description="Helical" evidence="10">
    <location>
        <begin position="273"/>
        <end position="290"/>
    </location>
</feature>
<feature type="transmembrane region" description="Helical" evidence="10">
    <location>
        <begin position="170"/>
        <end position="188"/>
    </location>
</feature>
<dbReference type="PRINTS" id="PR00081">
    <property type="entry name" value="GDHRDH"/>
</dbReference>
<dbReference type="GO" id="GO:0005886">
    <property type="term" value="C:plasma membrane"/>
    <property type="evidence" value="ECO:0007669"/>
    <property type="project" value="UniProtKB-SubCell"/>
</dbReference>
<dbReference type="Pfam" id="PF00106">
    <property type="entry name" value="adh_short"/>
    <property type="match status" value="1"/>
</dbReference>
<evidence type="ECO:0000256" key="4">
    <source>
        <dbReference type="ARBA" id="ARBA00022475"/>
    </source>
</evidence>
<dbReference type="Proteomes" id="UP000572817">
    <property type="component" value="Unassembled WGS sequence"/>
</dbReference>
<feature type="domain" description="Major facilitator superfamily (MFS) profile" evidence="11">
    <location>
        <begin position="47"/>
        <end position="513"/>
    </location>
</feature>
<organism evidence="12 13">
    <name type="scientific">Botryosphaeria dothidea</name>
    <dbReference type="NCBI Taxonomy" id="55169"/>
    <lineage>
        <taxon>Eukaryota</taxon>
        <taxon>Fungi</taxon>
        <taxon>Dikarya</taxon>
        <taxon>Ascomycota</taxon>
        <taxon>Pezizomycotina</taxon>
        <taxon>Dothideomycetes</taxon>
        <taxon>Dothideomycetes incertae sedis</taxon>
        <taxon>Botryosphaeriales</taxon>
        <taxon>Botryosphaeriaceae</taxon>
        <taxon>Botryosphaeria</taxon>
    </lineage>
</organism>
<protein>
    <submittedName>
        <fullName evidence="12">Major facilitator superfamily</fullName>
    </submittedName>
</protein>
<feature type="transmembrane region" description="Helical" evidence="10">
    <location>
        <begin position="200"/>
        <end position="220"/>
    </location>
</feature>
<evidence type="ECO:0000256" key="2">
    <source>
        <dbReference type="ARBA" id="ARBA00007520"/>
    </source>
</evidence>
<evidence type="ECO:0000256" key="3">
    <source>
        <dbReference type="ARBA" id="ARBA00022448"/>
    </source>
</evidence>
<dbReference type="PANTHER" id="PTHR23501:SF199">
    <property type="entry name" value="MFS EFFLUX TRANSPORTER INPD-RELATED"/>
    <property type="match status" value="1"/>
</dbReference>
<dbReference type="FunFam" id="1.20.1250.20:FF:000196">
    <property type="entry name" value="MFS toxin efflux pump (AflT)"/>
    <property type="match status" value="1"/>
</dbReference>
<evidence type="ECO:0000259" key="11">
    <source>
        <dbReference type="PROSITE" id="PS50850"/>
    </source>
</evidence>
<dbReference type="GO" id="GO:0022857">
    <property type="term" value="F:transmembrane transporter activity"/>
    <property type="evidence" value="ECO:0007669"/>
    <property type="project" value="InterPro"/>
</dbReference>
<proteinExistence type="inferred from homology"/>
<dbReference type="Gene3D" id="1.20.1250.20">
    <property type="entry name" value="MFS general substrate transporter like domains"/>
    <property type="match status" value="1"/>
</dbReference>
<dbReference type="InterPro" id="IPR036291">
    <property type="entry name" value="NAD(P)-bd_dom_sf"/>
</dbReference>
<evidence type="ECO:0000313" key="12">
    <source>
        <dbReference type="EMBL" id="KAF4310654.1"/>
    </source>
</evidence>
<keyword evidence="8" id="KW-0325">Glycoprotein</keyword>
<dbReference type="Pfam" id="PF07690">
    <property type="entry name" value="MFS_1"/>
    <property type="match status" value="1"/>
</dbReference>
<keyword evidence="13" id="KW-1185">Reference proteome</keyword>
<dbReference type="InterPro" id="IPR002347">
    <property type="entry name" value="SDR_fam"/>
</dbReference>
<dbReference type="SUPFAM" id="SSF103473">
    <property type="entry name" value="MFS general substrate transporter"/>
    <property type="match status" value="2"/>
</dbReference>
<dbReference type="InterPro" id="IPR011701">
    <property type="entry name" value="MFS"/>
</dbReference>
<feature type="transmembrane region" description="Helical" evidence="10">
    <location>
        <begin position="82"/>
        <end position="105"/>
    </location>
</feature>
<feature type="transmembrane region" description="Helical" evidence="10">
    <location>
        <begin position="408"/>
        <end position="430"/>
    </location>
</feature>
<evidence type="ECO:0000313" key="13">
    <source>
        <dbReference type="Proteomes" id="UP000572817"/>
    </source>
</evidence>
<gene>
    <name evidence="12" type="ORF">GTA08_BOTSDO13640</name>
</gene>
<dbReference type="CDD" id="cd17502">
    <property type="entry name" value="MFS_Azr1_MDR_like"/>
    <property type="match status" value="1"/>
</dbReference>
<evidence type="ECO:0000256" key="9">
    <source>
        <dbReference type="SAM" id="MobiDB-lite"/>
    </source>
</evidence>
<comment type="similarity">
    <text evidence="2">Belongs to the major facilitator superfamily. TCR/Tet family.</text>
</comment>
<evidence type="ECO:0000256" key="6">
    <source>
        <dbReference type="ARBA" id="ARBA00022989"/>
    </source>
</evidence>
<name>A0A8H4J2D4_9PEZI</name>
<feature type="region of interest" description="Disordered" evidence="9">
    <location>
        <begin position="1"/>
        <end position="35"/>
    </location>
</feature>
<dbReference type="InterPro" id="IPR036259">
    <property type="entry name" value="MFS_trans_sf"/>
</dbReference>
<dbReference type="AlphaFoldDB" id="A0A8H4J2D4"/>
<dbReference type="EMBL" id="WWBZ02000013">
    <property type="protein sequence ID" value="KAF4310654.1"/>
    <property type="molecule type" value="Genomic_DNA"/>
</dbReference>
<comment type="caution">
    <text evidence="12">The sequence shown here is derived from an EMBL/GenBank/DDBJ whole genome shotgun (WGS) entry which is preliminary data.</text>
</comment>
<dbReference type="Gene3D" id="3.40.50.720">
    <property type="entry name" value="NAD(P)-binding Rossmann-like Domain"/>
    <property type="match status" value="1"/>
</dbReference>
<keyword evidence="7 10" id="KW-0472">Membrane</keyword>
<evidence type="ECO:0000256" key="1">
    <source>
        <dbReference type="ARBA" id="ARBA00004651"/>
    </source>
</evidence>
<dbReference type="OrthoDB" id="191139at2759"/>
<dbReference type="InterPro" id="IPR020846">
    <property type="entry name" value="MFS_dom"/>
</dbReference>
<comment type="subcellular location">
    <subcellularLocation>
        <location evidence="1">Cell membrane</location>
        <topology evidence="1">Multi-pass membrane protein</topology>
    </subcellularLocation>
</comment>